<organism evidence="8 9">
    <name type="scientific">Desulfocicer vacuolatum DSM 3385</name>
    <dbReference type="NCBI Taxonomy" id="1121400"/>
    <lineage>
        <taxon>Bacteria</taxon>
        <taxon>Pseudomonadati</taxon>
        <taxon>Thermodesulfobacteriota</taxon>
        <taxon>Desulfobacteria</taxon>
        <taxon>Desulfobacterales</taxon>
        <taxon>Desulfobacteraceae</taxon>
        <taxon>Desulfocicer</taxon>
    </lineage>
</organism>
<evidence type="ECO:0000256" key="4">
    <source>
        <dbReference type="ARBA" id="ARBA00023004"/>
    </source>
</evidence>
<evidence type="ECO:0000313" key="8">
    <source>
        <dbReference type="EMBL" id="SMC84524.1"/>
    </source>
</evidence>
<dbReference type="InterPro" id="IPR058240">
    <property type="entry name" value="rSAM_sf"/>
</dbReference>
<dbReference type="InterPro" id="IPR034457">
    <property type="entry name" value="Organic_radical-activating"/>
</dbReference>
<keyword evidence="9" id="KW-1185">Reference proteome</keyword>
<dbReference type="EMBL" id="FWXY01000012">
    <property type="protein sequence ID" value="SMC84524.1"/>
    <property type="molecule type" value="Genomic_DNA"/>
</dbReference>
<dbReference type="Pfam" id="PF04055">
    <property type="entry name" value="Radical_SAM"/>
    <property type="match status" value="1"/>
</dbReference>
<feature type="binding site" evidence="6">
    <location>
        <position position="81"/>
    </location>
    <ligand>
        <name>[4Fe-4S] cluster</name>
        <dbReference type="ChEBI" id="CHEBI:49883"/>
        <note>4Fe-4S-S-AdoMet</note>
    </ligand>
</feature>
<dbReference type="Proteomes" id="UP000192418">
    <property type="component" value="Unassembled WGS sequence"/>
</dbReference>
<comment type="cofactor">
    <cofactor evidence="6">
        <name>[4Fe-4S] cluster</name>
        <dbReference type="ChEBI" id="CHEBI:49883"/>
    </cofactor>
    <text evidence="6">Binds 1 [4Fe-4S] cluster. The cluster is coordinated with 3 cysteines and an exchangeable S-adenosyl-L-methionine.</text>
</comment>
<evidence type="ECO:0000256" key="2">
    <source>
        <dbReference type="ARBA" id="ARBA00022691"/>
    </source>
</evidence>
<keyword evidence="2 6" id="KW-0949">S-adenosyl-L-methionine</keyword>
<dbReference type="SFLD" id="SFLDG01101">
    <property type="entry name" value="Uncharacterised_Radical_SAM_Su"/>
    <property type="match status" value="1"/>
</dbReference>
<dbReference type="SFLD" id="SFLDS00029">
    <property type="entry name" value="Radical_SAM"/>
    <property type="match status" value="1"/>
</dbReference>
<evidence type="ECO:0000259" key="7">
    <source>
        <dbReference type="PROSITE" id="PS51918"/>
    </source>
</evidence>
<dbReference type="Gene3D" id="3.20.20.70">
    <property type="entry name" value="Aldolase class I"/>
    <property type="match status" value="1"/>
</dbReference>
<dbReference type="CDD" id="cd01335">
    <property type="entry name" value="Radical_SAM"/>
    <property type="match status" value="1"/>
</dbReference>
<dbReference type="InterPro" id="IPR016431">
    <property type="entry name" value="Pyrv-formate_lyase-activ_prd"/>
</dbReference>
<gene>
    <name evidence="8" type="ORF">SAMN02746065_11249</name>
</gene>
<dbReference type="PIRSF" id="PIRSF004869">
    <property type="entry name" value="PflX_prd"/>
    <property type="match status" value="1"/>
</dbReference>
<feature type="binding site" evidence="6">
    <location>
        <position position="88"/>
    </location>
    <ligand>
        <name>[4Fe-4S] cluster</name>
        <dbReference type="ChEBI" id="CHEBI:49883"/>
        <note>4Fe-4S-S-AdoMet</note>
    </ligand>
</feature>
<protein>
    <submittedName>
        <fullName evidence="8">Pyruvate formate lyase activating enzyme</fullName>
    </submittedName>
</protein>
<keyword evidence="8" id="KW-0670">Pyruvate</keyword>
<dbReference type="NCBIfam" id="TIGR04337">
    <property type="entry name" value="AmmeMemoSam_rS"/>
    <property type="match status" value="1"/>
</dbReference>
<keyword evidence="4 6" id="KW-0408">Iron</keyword>
<evidence type="ECO:0000313" key="9">
    <source>
        <dbReference type="Proteomes" id="UP000192418"/>
    </source>
</evidence>
<feature type="domain" description="Radical SAM core" evidence="7">
    <location>
        <begin position="66"/>
        <end position="287"/>
    </location>
</feature>
<dbReference type="InterPro" id="IPR007197">
    <property type="entry name" value="rSAM"/>
</dbReference>
<accession>A0A1W2CHT0</accession>
<keyword evidence="3 6" id="KW-0479">Metal-binding</keyword>
<evidence type="ECO:0000256" key="5">
    <source>
        <dbReference type="ARBA" id="ARBA00023014"/>
    </source>
</evidence>
<dbReference type="RefSeq" id="WP_084069662.1">
    <property type="nucleotide sequence ID" value="NZ_FWXY01000012.1"/>
</dbReference>
<proteinExistence type="predicted"/>
<keyword evidence="5 6" id="KW-0411">Iron-sulfur</keyword>
<dbReference type="GO" id="GO:0046872">
    <property type="term" value="F:metal ion binding"/>
    <property type="evidence" value="ECO:0007669"/>
    <property type="project" value="UniProtKB-KW"/>
</dbReference>
<dbReference type="OrthoDB" id="9778883at2"/>
<dbReference type="InterPro" id="IPR013785">
    <property type="entry name" value="Aldolase_TIM"/>
</dbReference>
<dbReference type="GO" id="GO:0016829">
    <property type="term" value="F:lyase activity"/>
    <property type="evidence" value="ECO:0007669"/>
    <property type="project" value="UniProtKB-KW"/>
</dbReference>
<dbReference type="AlphaFoldDB" id="A0A1W2CHT0"/>
<dbReference type="STRING" id="1121400.SAMN02746065_11249"/>
<dbReference type="SUPFAM" id="SSF102114">
    <property type="entry name" value="Radical SAM enzymes"/>
    <property type="match status" value="1"/>
</dbReference>
<feature type="binding site" evidence="6">
    <location>
        <position position="85"/>
    </location>
    <ligand>
        <name>[4Fe-4S] cluster</name>
        <dbReference type="ChEBI" id="CHEBI:49883"/>
        <note>4Fe-4S-S-AdoMet</note>
    </ligand>
</feature>
<name>A0A1W2CHT0_9BACT</name>
<keyword evidence="8" id="KW-0456">Lyase</keyword>
<evidence type="ECO:0000256" key="1">
    <source>
        <dbReference type="ARBA" id="ARBA00022485"/>
    </source>
</evidence>
<evidence type="ECO:0000256" key="6">
    <source>
        <dbReference type="PIRSR" id="PIRSR004869-50"/>
    </source>
</evidence>
<evidence type="ECO:0000256" key="3">
    <source>
        <dbReference type="ARBA" id="ARBA00022723"/>
    </source>
</evidence>
<reference evidence="8 9" key="1">
    <citation type="submission" date="2017-04" db="EMBL/GenBank/DDBJ databases">
        <authorList>
            <person name="Afonso C.L."/>
            <person name="Miller P.J."/>
            <person name="Scott M.A."/>
            <person name="Spackman E."/>
            <person name="Goraichik I."/>
            <person name="Dimitrov K.M."/>
            <person name="Suarez D.L."/>
            <person name="Swayne D.E."/>
        </authorList>
    </citation>
    <scope>NUCLEOTIDE SEQUENCE [LARGE SCALE GENOMIC DNA]</scope>
    <source>
        <strain evidence="8 9">DSM 3385</strain>
    </source>
</reference>
<dbReference type="PANTHER" id="PTHR30352:SF5">
    <property type="entry name" value="PYRUVATE FORMATE-LYASE 1-ACTIVATING ENZYME"/>
    <property type="match status" value="1"/>
</dbReference>
<keyword evidence="1" id="KW-0004">4Fe-4S</keyword>
<dbReference type="PANTHER" id="PTHR30352">
    <property type="entry name" value="PYRUVATE FORMATE-LYASE-ACTIVATING ENZYME"/>
    <property type="match status" value="1"/>
</dbReference>
<dbReference type="InterPro" id="IPR027596">
    <property type="entry name" value="AmmeMemoSam_rS"/>
</dbReference>
<dbReference type="GO" id="GO:0051539">
    <property type="term" value="F:4 iron, 4 sulfur cluster binding"/>
    <property type="evidence" value="ECO:0007669"/>
    <property type="project" value="UniProtKB-KW"/>
</dbReference>
<dbReference type="PROSITE" id="PS51918">
    <property type="entry name" value="RADICAL_SAM"/>
    <property type="match status" value="1"/>
</dbReference>
<sequence length="332" mass="36845">MKTLLYEKLSRNRVKCETCHHYCVIAPGERGRCGVRENKNGTLYTLVYPFIVARGIDPVEKKPFFHIKPGSSSFSIASAGCNFTCTFCQNAHISKFPSPARNMETTPKELVNQALYNGCQSIACTYTEPTVYFELALETAMLAKEKGLLNLFVTNAYMSPQVIHKMAPYVDGANVDLKAFNDNFYRTVCGGRLEPVKQNIILMKSLGILVEVTTLIIPGYNDDRDEIISMAAFIAEKLGNETPWHISRFFPCHGMDHVPVTPDATLEMALQAGKDAGLQYVYIGNAPSLGREDTCCHNCGEIVIKRLAYKTENRMTTAGKCPLCNTGVHGIF</sequence>